<evidence type="ECO:0000313" key="2">
    <source>
        <dbReference type="EMBL" id="GMN62133.1"/>
    </source>
</evidence>
<protein>
    <submittedName>
        <fullName evidence="2">Uncharacterized protein</fullName>
    </submittedName>
</protein>
<proteinExistence type="predicted"/>
<accession>A0AA88J0P6</accession>
<gene>
    <name evidence="2" type="ORF">TIFTF001_031218</name>
</gene>
<feature type="region of interest" description="Disordered" evidence="1">
    <location>
        <begin position="14"/>
        <end position="60"/>
    </location>
</feature>
<evidence type="ECO:0000313" key="3">
    <source>
        <dbReference type="Proteomes" id="UP001187192"/>
    </source>
</evidence>
<evidence type="ECO:0000256" key="1">
    <source>
        <dbReference type="SAM" id="MobiDB-lite"/>
    </source>
</evidence>
<reference evidence="2" key="1">
    <citation type="submission" date="2023-07" db="EMBL/GenBank/DDBJ databases">
        <title>draft genome sequence of fig (Ficus carica).</title>
        <authorList>
            <person name="Takahashi T."/>
            <person name="Nishimura K."/>
        </authorList>
    </citation>
    <scope>NUCLEOTIDE SEQUENCE</scope>
</reference>
<feature type="compositionally biased region" description="Basic and acidic residues" evidence="1">
    <location>
        <begin position="44"/>
        <end position="60"/>
    </location>
</feature>
<comment type="caution">
    <text evidence="2">The sequence shown here is derived from an EMBL/GenBank/DDBJ whole genome shotgun (WGS) entry which is preliminary data.</text>
</comment>
<name>A0AA88J0P6_FICCA</name>
<dbReference type="AlphaFoldDB" id="A0AA88J0P6"/>
<organism evidence="2 3">
    <name type="scientific">Ficus carica</name>
    <name type="common">Common fig</name>
    <dbReference type="NCBI Taxonomy" id="3494"/>
    <lineage>
        <taxon>Eukaryota</taxon>
        <taxon>Viridiplantae</taxon>
        <taxon>Streptophyta</taxon>
        <taxon>Embryophyta</taxon>
        <taxon>Tracheophyta</taxon>
        <taxon>Spermatophyta</taxon>
        <taxon>Magnoliopsida</taxon>
        <taxon>eudicotyledons</taxon>
        <taxon>Gunneridae</taxon>
        <taxon>Pentapetalae</taxon>
        <taxon>rosids</taxon>
        <taxon>fabids</taxon>
        <taxon>Rosales</taxon>
        <taxon>Moraceae</taxon>
        <taxon>Ficeae</taxon>
        <taxon>Ficus</taxon>
    </lineage>
</organism>
<keyword evidence="3" id="KW-1185">Reference proteome</keyword>
<sequence length="60" mass="6635">MDLSNNEFTVEASIIGSSKDSEEDVVVEPALAQEGEEGQTSKQRKTESHIASLEEKMHEE</sequence>
<dbReference type="Proteomes" id="UP001187192">
    <property type="component" value="Unassembled WGS sequence"/>
</dbReference>
<dbReference type="EMBL" id="BTGU01000123">
    <property type="protein sequence ID" value="GMN62133.1"/>
    <property type="molecule type" value="Genomic_DNA"/>
</dbReference>